<keyword evidence="3" id="KW-1185">Reference proteome</keyword>
<accession>A0A226E2D5</accession>
<gene>
    <name evidence="2" type="ORF">Fcan01_13584</name>
</gene>
<name>A0A226E2D5_FOLCA</name>
<dbReference type="AlphaFoldDB" id="A0A226E2D5"/>
<proteinExistence type="predicted"/>
<organism evidence="2 3">
    <name type="scientific">Folsomia candida</name>
    <name type="common">Springtail</name>
    <dbReference type="NCBI Taxonomy" id="158441"/>
    <lineage>
        <taxon>Eukaryota</taxon>
        <taxon>Metazoa</taxon>
        <taxon>Ecdysozoa</taxon>
        <taxon>Arthropoda</taxon>
        <taxon>Hexapoda</taxon>
        <taxon>Collembola</taxon>
        <taxon>Entomobryomorpha</taxon>
        <taxon>Isotomoidea</taxon>
        <taxon>Isotomidae</taxon>
        <taxon>Proisotominae</taxon>
        <taxon>Folsomia</taxon>
    </lineage>
</organism>
<evidence type="ECO:0000313" key="2">
    <source>
        <dbReference type="EMBL" id="OXA51438.1"/>
    </source>
</evidence>
<dbReference type="Proteomes" id="UP000198287">
    <property type="component" value="Unassembled WGS sequence"/>
</dbReference>
<evidence type="ECO:0000313" key="3">
    <source>
        <dbReference type="Proteomes" id="UP000198287"/>
    </source>
</evidence>
<feature type="region of interest" description="Disordered" evidence="1">
    <location>
        <begin position="304"/>
        <end position="329"/>
    </location>
</feature>
<comment type="caution">
    <text evidence="2">The sequence shown here is derived from an EMBL/GenBank/DDBJ whole genome shotgun (WGS) entry which is preliminary data.</text>
</comment>
<protein>
    <submittedName>
        <fullName evidence="2">Uncharacterized protein</fullName>
    </submittedName>
</protein>
<reference evidence="2 3" key="1">
    <citation type="submission" date="2015-12" db="EMBL/GenBank/DDBJ databases">
        <title>The genome of Folsomia candida.</title>
        <authorList>
            <person name="Faddeeva A."/>
            <person name="Derks M.F."/>
            <person name="Anvar Y."/>
            <person name="Smit S."/>
            <person name="Van Straalen N."/>
            <person name="Roelofs D."/>
        </authorList>
    </citation>
    <scope>NUCLEOTIDE SEQUENCE [LARGE SCALE GENOMIC DNA]</scope>
    <source>
        <strain evidence="2 3">VU population</strain>
        <tissue evidence="2">Whole body</tissue>
    </source>
</reference>
<sequence>MEQNDEFDNMVKDPKLIEQTRRMFKFLMDRTHDQEISFNDDQHLQENPEDSQFEEEGSNLLKWRKPQLRLVTLLENSFKIIKKHCDHRFVPHRFLNDVLHGFLFLLSESIQTSVMEDVGQQDFQSIARRLEKCLAYDEAFHLNGTRCRAKSKVEFIKKAWDGWVPYLQDEERSFRWGTYDLVVDAVWSVLTFTHGLCYWTFHELVNSHHVFQRVMESLFTQEILFRWLNPPRLYNENLWEHMFSAGSIKHTMRSLDACVTGAYLDTPFTHRLERPIQESVERVTRPKSAVMVSNETVAIASSIATTESTPPTPTPTRRRRSAAPVGRKTLEEKGLEGGGWCFQSSDERKKTIMRYIGLNCAANTIMKDKKYKKTLYWLAE</sequence>
<dbReference type="EMBL" id="LNIX01000007">
    <property type="protein sequence ID" value="OXA51438.1"/>
    <property type="molecule type" value="Genomic_DNA"/>
</dbReference>
<evidence type="ECO:0000256" key="1">
    <source>
        <dbReference type="SAM" id="MobiDB-lite"/>
    </source>
</evidence>